<dbReference type="AlphaFoldDB" id="A0AAJ3ZJI7"/>
<name>A0AAJ3ZJI7_9FLAO</name>
<gene>
    <name evidence="1" type="ORF">UN65_14800</name>
</gene>
<evidence type="ECO:0000313" key="1">
    <source>
        <dbReference type="EMBL" id="QCV57134.1"/>
    </source>
</evidence>
<protein>
    <submittedName>
        <fullName evidence="1">DUF1684 domain-containing protein</fullName>
    </submittedName>
</protein>
<sequence length="45" mass="5362">MLDFNQVYNPYWVYNQKYSCSIVSYKNTLSRPISVGVKKIRTDEI</sequence>
<dbReference type="Pfam" id="PF07920">
    <property type="entry name" value="DUF1684"/>
    <property type="match status" value="1"/>
</dbReference>
<proteinExistence type="predicted"/>
<accession>A0AAJ3ZJI7</accession>
<evidence type="ECO:0000313" key="2">
    <source>
        <dbReference type="Proteomes" id="UP000304840"/>
    </source>
</evidence>
<dbReference type="Proteomes" id="UP000304840">
    <property type="component" value="Chromosome"/>
</dbReference>
<organism evidence="1 2">
    <name type="scientific">Flavobacterium columnare</name>
    <dbReference type="NCBI Taxonomy" id="996"/>
    <lineage>
        <taxon>Bacteria</taxon>
        <taxon>Pseudomonadati</taxon>
        <taxon>Bacteroidota</taxon>
        <taxon>Flavobacteriia</taxon>
        <taxon>Flavobacteriales</taxon>
        <taxon>Flavobacteriaceae</taxon>
        <taxon>Flavobacterium</taxon>
    </lineage>
</organism>
<dbReference type="InterPro" id="IPR012467">
    <property type="entry name" value="DUF1684"/>
</dbReference>
<dbReference type="EMBL" id="CP010992">
    <property type="protein sequence ID" value="QCV57134.1"/>
    <property type="molecule type" value="Genomic_DNA"/>
</dbReference>
<reference evidence="2" key="1">
    <citation type="submission" date="2016-03" db="EMBL/GenBank/DDBJ databases">
        <title>Flavobacterium columnare strain B185, complete genome.</title>
        <authorList>
            <person name="Sundberg L.-R."/>
            <person name="Papponen P."/>
            <person name="Laanto E."/>
        </authorList>
    </citation>
    <scope>NUCLEOTIDE SEQUENCE [LARGE SCALE GENOMIC DNA]</scope>
    <source>
        <strain evidence="2">B185</strain>
    </source>
</reference>
<reference evidence="1 2" key="2">
    <citation type="submission" date="2019-05" db="EMBL/GenBank/DDBJ databases">
        <authorList>
            <person name="Ravantti J.J."/>
        </authorList>
    </citation>
    <scope>NUCLEOTIDE SEQUENCE [LARGE SCALE GENOMIC DNA]</scope>
    <source>
        <strain evidence="1 2">B185</strain>
    </source>
</reference>